<dbReference type="AlphaFoldDB" id="A0A9D4LF15"/>
<feature type="domain" description="Macro" evidence="1">
    <location>
        <begin position="221"/>
        <end position="314"/>
    </location>
</feature>
<dbReference type="EMBL" id="JAIWYP010000003">
    <property type="protein sequence ID" value="KAH3855776.1"/>
    <property type="molecule type" value="Genomic_DNA"/>
</dbReference>
<dbReference type="InterPro" id="IPR043472">
    <property type="entry name" value="Macro_dom-like"/>
</dbReference>
<dbReference type="InterPro" id="IPR002589">
    <property type="entry name" value="Macro_dom"/>
</dbReference>
<dbReference type="SUPFAM" id="SSF52949">
    <property type="entry name" value="Macro domain-like"/>
    <property type="match status" value="2"/>
</dbReference>
<dbReference type="Proteomes" id="UP000828390">
    <property type="component" value="Unassembled WGS sequence"/>
</dbReference>
<protein>
    <recommendedName>
        <fullName evidence="1">Macro domain-containing protein</fullName>
    </recommendedName>
</protein>
<reference evidence="2" key="1">
    <citation type="journal article" date="2019" name="bioRxiv">
        <title>The Genome of the Zebra Mussel, Dreissena polymorpha: A Resource for Invasive Species Research.</title>
        <authorList>
            <person name="McCartney M.A."/>
            <person name="Auch B."/>
            <person name="Kono T."/>
            <person name="Mallez S."/>
            <person name="Zhang Y."/>
            <person name="Obille A."/>
            <person name="Becker A."/>
            <person name="Abrahante J.E."/>
            <person name="Garbe J."/>
            <person name="Badalamenti J.P."/>
            <person name="Herman A."/>
            <person name="Mangelson H."/>
            <person name="Liachko I."/>
            <person name="Sullivan S."/>
            <person name="Sone E.D."/>
            <person name="Koren S."/>
            <person name="Silverstein K.A.T."/>
            <person name="Beckman K.B."/>
            <person name="Gohl D.M."/>
        </authorList>
    </citation>
    <scope>NUCLEOTIDE SEQUENCE</scope>
    <source>
        <strain evidence="2">Duluth1</strain>
        <tissue evidence="2">Whole animal</tissue>
    </source>
</reference>
<proteinExistence type="predicted"/>
<evidence type="ECO:0000259" key="1">
    <source>
        <dbReference type="Pfam" id="PF01661"/>
    </source>
</evidence>
<dbReference type="OrthoDB" id="10684437at2759"/>
<sequence>MAEDSVPGRRINTLPGEWTQHEMREKDVDEIDVGYFEFLMKEICPWNYCDRRKTIQAYCSENSDLKNINEVFDTFRKRCRSEICVDCDIAAVKSWLDRTDIKERYPNVFPVIESDRSVHKITLFSSDEDALKKIVEHLERFMTSQRRHGQYLQHSEDYSEDYDTISQTPGEKLGTFYLTAKHVMCICVGDIIDYDGPDVGIVNPAVVRKSGQIDGKGILFERIKKAGGDTYEDSLSKNTPVDTISTFCIVTKGGRLKAKIIHPLRQINGKSTRQTNIFFNISDCLSAARRNKLKRLVFPFVYSGSGGVDIKDCAYHYACALTEFFREYPTQLIGPYETFFVEIDKPKAVSIMQHLRCLLATQSSELMNVPRSIAPRSDQVLAEYVFKNTTIVVEYGAAIGKVNVDVIVCPEYTQTDYRGFISNAIKFAFRIEIGKIDEKVRKGKVASSVCSLHPKCERNIYVYHIEAVTFKAGSYATKEESKNAIRMCIQEVFEKLKRHKSRNIKSIAIPLIGVTDVNDISAVKTVCKVFLKAVLACSSTRTDGPHLYVHLINQCQQITDWLQENLYREIYHP</sequence>
<reference evidence="2" key="2">
    <citation type="submission" date="2020-11" db="EMBL/GenBank/DDBJ databases">
        <authorList>
            <person name="McCartney M.A."/>
            <person name="Auch B."/>
            <person name="Kono T."/>
            <person name="Mallez S."/>
            <person name="Becker A."/>
            <person name="Gohl D.M."/>
            <person name="Silverstein K.A.T."/>
            <person name="Koren S."/>
            <person name="Bechman K.B."/>
            <person name="Herman A."/>
            <person name="Abrahante J.E."/>
            <person name="Garbe J."/>
        </authorList>
    </citation>
    <scope>NUCLEOTIDE SEQUENCE</scope>
    <source>
        <strain evidence="2">Duluth1</strain>
        <tissue evidence="2">Whole animal</tissue>
    </source>
</reference>
<organism evidence="2 3">
    <name type="scientific">Dreissena polymorpha</name>
    <name type="common">Zebra mussel</name>
    <name type="synonym">Mytilus polymorpha</name>
    <dbReference type="NCBI Taxonomy" id="45954"/>
    <lineage>
        <taxon>Eukaryota</taxon>
        <taxon>Metazoa</taxon>
        <taxon>Spiralia</taxon>
        <taxon>Lophotrochozoa</taxon>
        <taxon>Mollusca</taxon>
        <taxon>Bivalvia</taxon>
        <taxon>Autobranchia</taxon>
        <taxon>Heteroconchia</taxon>
        <taxon>Euheterodonta</taxon>
        <taxon>Imparidentia</taxon>
        <taxon>Neoheterodontei</taxon>
        <taxon>Myida</taxon>
        <taxon>Dreissenoidea</taxon>
        <taxon>Dreissenidae</taxon>
        <taxon>Dreissena</taxon>
    </lineage>
</organism>
<evidence type="ECO:0000313" key="2">
    <source>
        <dbReference type="EMBL" id="KAH3855776.1"/>
    </source>
</evidence>
<evidence type="ECO:0000313" key="3">
    <source>
        <dbReference type="Proteomes" id="UP000828390"/>
    </source>
</evidence>
<gene>
    <name evidence="2" type="ORF">DPMN_098345</name>
</gene>
<accession>A0A9D4LF15</accession>
<name>A0A9D4LF15_DREPO</name>
<keyword evidence="3" id="KW-1185">Reference proteome</keyword>
<comment type="caution">
    <text evidence="2">The sequence shown here is derived from an EMBL/GenBank/DDBJ whole genome shotgun (WGS) entry which is preliminary data.</text>
</comment>
<dbReference type="Pfam" id="PF01661">
    <property type="entry name" value="Macro"/>
    <property type="match status" value="1"/>
</dbReference>
<dbReference type="Gene3D" id="3.40.220.10">
    <property type="entry name" value="Leucine Aminopeptidase, subunit E, domain 1"/>
    <property type="match status" value="2"/>
</dbReference>